<evidence type="ECO:0000256" key="1">
    <source>
        <dbReference type="SAM" id="Phobius"/>
    </source>
</evidence>
<comment type="caution">
    <text evidence="2">The sequence shown here is derived from an EMBL/GenBank/DDBJ whole genome shotgun (WGS) entry which is preliminary data.</text>
</comment>
<protein>
    <submittedName>
        <fullName evidence="2">Uncharacterized protein</fullName>
    </submittedName>
</protein>
<organism evidence="2 3">
    <name type="scientific">Gulosibacter chungangensis</name>
    <dbReference type="NCBI Taxonomy" id="979746"/>
    <lineage>
        <taxon>Bacteria</taxon>
        <taxon>Bacillati</taxon>
        <taxon>Actinomycetota</taxon>
        <taxon>Actinomycetes</taxon>
        <taxon>Micrococcales</taxon>
        <taxon>Microbacteriaceae</taxon>
        <taxon>Gulosibacter</taxon>
    </lineage>
</organism>
<dbReference type="Proteomes" id="UP000433493">
    <property type="component" value="Unassembled WGS sequence"/>
</dbReference>
<evidence type="ECO:0000313" key="2">
    <source>
        <dbReference type="EMBL" id="KAB1642297.1"/>
    </source>
</evidence>
<feature type="transmembrane region" description="Helical" evidence="1">
    <location>
        <begin position="21"/>
        <end position="45"/>
    </location>
</feature>
<dbReference type="AlphaFoldDB" id="A0A7J5BB93"/>
<accession>A0A7J5BB93</accession>
<name>A0A7J5BB93_9MICO</name>
<reference evidence="2 3" key="1">
    <citation type="submission" date="2019-09" db="EMBL/GenBank/DDBJ databases">
        <title>Phylogeny of genus Pseudoclavibacter and closely related genus.</title>
        <authorList>
            <person name="Li Y."/>
        </authorList>
    </citation>
    <scope>NUCLEOTIDE SEQUENCE [LARGE SCALE GENOMIC DNA]</scope>
    <source>
        <strain evidence="2 3">KCTC 13959</strain>
    </source>
</reference>
<proteinExistence type="predicted"/>
<sequence length="96" mass="10146">MANINQPETDPRVRWFHRGGFTTIAMISLVLGAIGLIVIALGAIFGELELAANYVPFPSIVGLLFGILGVLGPWKWTAAIAVVLNIAAMTLAMVLG</sequence>
<feature type="transmembrane region" description="Helical" evidence="1">
    <location>
        <begin position="78"/>
        <end position="95"/>
    </location>
</feature>
<keyword evidence="1" id="KW-0472">Membrane</keyword>
<gene>
    <name evidence="2" type="ORF">F8O05_10785</name>
</gene>
<keyword evidence="1" id="KW-1133">Transmembrane helix</keyword>
<keyword evidence="1" id="KW-0812">Transmembrane</keyword>
<dbReference type="RefSeq" id="WP_158052752.1">
    <property type="nucleotide sequence ID" value="NZ_WBKB01000006.1"/>
</dbReference>
<feature type="transmembrane region" description="Helical" evidence="1">
    <location>
        <begin position="51"/>
        <end position="71"/>
    </location>
</feature>
<dbReference type="EMBL" id="WBKB01000006">
    <property type="protein sequence ID" value="KAB1642297.1"/>
    <property type="molecule type" value="Genomic_DNA"/>
</dbReference>
<evidence type="ECO:0000313" key="3">
    <source>
        <dbReference type="Proteomes" id="UP000433493"/>
    </source>
</evidence>
<keyword evidence="3" id="KW-1185">Reference proteome</keyword>